<accession>A0A1Y2DNT2</accession>
<protein>
    <submittedName>
        <fullName evidence="2">Uncharacterized protein</fullName>
    </submittedName>
</protein>
<feature type="compositionally biased region" description="Low complexity" evidence="1">
    <location>
        <begin position="157"/>
        <end position="175"/>
    </location>
</feature>
<dbReference type="Proteomes" id="UP000193920">
    <property type="component" value="Unassembled WGS sequence"/>
</dbReference>
<feature type="region of interest" description="Disordered" evidence="1">
    <location>
        <begin position="150"/>
        <end position="197"/>
    </location>
</feature>
<dbReference type="PROSITE" id="PS51257">
    <property type="entry name" value="PROKAR_LIPOPROTEIN"/>
    <property type="match status" value="1"/>
</dbReference>
<name>A0A1Y2DNT2_9FUNG</name>
<comment type="caution">
    <text evidence="2">The sequence shown here is derived from an EMBL/GenBank/DDBJ whole genome shotgun (WGS) entry which is preliminary data.</text>
</comment>
<evidence type="ECO:0000256" key="1">
    <source>
        <dbReference type="SAM" id="MobiDB-lite"/>
    </source>
</evidence>
<evidence type="ECO:0000313" key="3">
    <source>
        <dbReference type="Proteomes" id="UP000193920"/>
    </source>
</evidence>
<reference evidence="2 3" key="1">
    <citation type="submission" date="2016-08" db="EMBL/GenBank/DDBJ databases">
        <title>A Parts List for Fungal Cellulosomes Revealed by Comparative Genomics.</title>
        <authorList>
            <consortium name="DOE Joint Genome Institute"/>
            <person name="Haitjema C.H."/>
            <person name="Gilmore S.P."/>
            <person name="Henske J.K."/>
            <person name="Solomon K.V."/>
            <person name="De Groot R."/>
            <person name="Kuo A."/>
            <person name="Mondo S.J."/>
            <person name="Salamov A.A."/>
            <person name="Labutti K."/>
            <person name="Zhao Z."/>
            <person name="Chiniquy J."/>
            <person name="Barry K."/>
            <person name="Brewer H.M."/>
            <person name="Purvine S.O."/>
            <person name="Wright A.T."/>
            <person name="Boxma B."/>
            <person name="Van Alen T."/>
            <person name="Hackstein J.H."/>
            <person name="Baker S.E."/>
            <person name="Grigoriev I.V."/>
            <person name="O'Malley M.A."/>
        </authorList>
    </citation>
    <scope>NUCLEOTIDE SEQUENCE [LARGE SCALE GENOMIC DNA]</scope>
    <source>
        <strain evidence="2 3">G1</strain>
    </source>
</reference>
<dbReference type="EMBL" id="MCOG01000062">
    <property type="protein sequence ID" value="ORY60315.1"/>
    <property type="molecule type" value="Genomic_DNA"/>
</dbReference>
<evidence type="ECO:0000313" key="2">
    <source>
        <dbReference type="EMBL" id="ORY60315.1"/>
    </source>
</evidence>
<dbReference type="STRING" id="1754190.A0A1Y2DNT2"/>
<sequence length="257" mass="30328">MAYERDSFTNSIHLALYSYLSLLGCQNSLVMLQNEMDAIYSSIKPEDQREITKIFVQDILHCKSKEFYKRKLILKEDRRETKSHKKANEMEAKINSYIQKKKFENNESNKKEFIDQVKYKKEECSRTCPMKINRNQQLKLNIIKNEVGPLDRSVADSNNNNNNNKNNSSSNNHNNNGDKEKDRSKRRKINDNDNGLNERINNIKEHLNIVTPLPPKLYERVKVLEDKIIKIEHDYPTWASVHFNQPNKNLNEMNKLT</sequence>
<gene>
    <name evidence="2" type="ORF">LY90DRAFT_243859</name>
</gene>
<dbReference type="OrthoDB" id="5531344at2759"/>
<organism evidence="2 3">
    <name type="scientific">Neocallimastix californiae</name>
    <dbReference type="NCBI Taxonomy" id="1754190"/>
    <lineage>
        <taxon>Eukaryota</taxon>
        <taxon>Fungi</taxon>
        <taxon>Fungi incertae sedis</taxon>
        <taxon>Chytridiomycota</taxon>
        <taxon>Chytridiomycota incertae sedis</taxon>
        <taxon>Neocallimastigomycetes</taxon>
        <taxon>Neocallimastigales</taxon>
        <taxon>Neocallimastigaceae</taxon>
        <taxon>Neocallimastix</taxon>
    </lineage>
</organism>
<proteinExistence type="predicted"/>
<keyword evidence="3" id="KW-1185">Reference proteome</keyword>
<dbReference type="AlphaFoldDB" id="A0A1Y2DNT2"/>